<protein>
    <recommendedName>
        <fullName evidence="4">Immunoglobulin subtype domain-containing protein</fullName>
    </recommendedName>
</protein>
<comment type="caution">
    <text evidence="2">The sequence shown here is derived from an EMBL/GenBank/DDBJ whole genome shotgun (WGS) entry which is preliminary data.</text>
</comment>
<accession>A0A8J2PKW4</accession>
<name>A0A8J2PKW4_9HEXA</name>
<dbReference type="Proteomes" id="UP000708208">
    <property type="component" value="Unassembled WGS sequence"/>
</dbReference>
<dbReference type="EMBL" id="CAJVCH010427128">
    <property type="protein sequence ID" value="CAG7818665.1"/>
    <property type="molecule type" value="Genomic_DNA"/>
</dbReference>
<evidence type="ECO:0000256" key="1">
    <source>
        <dbReference type="SAM" id="SignalP"/>
    </source>
</evidence>
<evidence type="ECO:0000313" key="3">
    <source>
        <dbReference type="Proteomes" id="UP000708208"/>
    </source>
</evidence>
<proteinExistence type="predicted"/>
<evidence type="ECO:0000313" key="2">
    <source>
        <dbReference type="EMBL" id="CAG7818665.1"/>
    </source>
</evidence>
<gene>
    <name evidence="2" type="ORF">AFUS01_LOCUS29152</name>
</gene>
<keyword evidence="3" id="KW-1185">Reference proteome</keyword>
<evidence type="ECO:0008006" key="4">
    <source>
        <dbReference type="Google" id="ProtNLM"/>
    </source>
</evidence>
<dbReference type="AlphaFoldDB" id="A0A8J2PKW4"/>
<organism evidence="2 3">
    <name type="scientific">Allacma fusca</name>
    <dbReference type="NCBI Taxonomy" id="39272"/>
    <lineage>
        <taxon>Eukaryota</taxon>
        <taxon>Metazoa</taxon>
        <taxon>Ecdysozoa</taxon>
        <taxon>Arthropoda</taxon>
        <taxon>Hexapoda</taxon>
        <taxon>Collembola</taxon>
        <taxon>Symphypleona</taxon>
        <taxon>Sminthuridae</taxon>
        <taxon>Allacma</taxon>
    </lineage>
</organism>
<sequence length="361" mass="40911">MNIHLLVVAALVCCVSAGMPSGYVMLSVTQKRSINDTFQLVCSHLDCAWEKCQLLSIFKDSNPFLIKDYGSNTVYVYPLPGSPFRLTQFRFFRTRVVVEGEIANQYASGKFTCQMTKESGNDIDFGEMTLFPCDNCTETEFQKSTLPLKVFSEGMNRTIGTDFEVHCDHRSCPDNDCIDLHILKDDKPFLRTEIGIDNINLYRLTGDPFGRIKLQKSENLTKVVVQIRNIRAGGKYSCEFVSLKGYFKDSRYLNIITTSECMPQFKNIPFNIFNSFCNSTVYFILARPSVKATTWKLNDIPTLESTTVQINYSTSSHIKPTQTWESSTVKSTVNSNGATTVEHKPLLLFGIFLANVFMRFV</sequence>
<keyword evidence="1" id="KW-0732">Signal</keyword>
<reference evidence="2" key="1">
    <citation type="submission" date="2021-06" db="EMBL/GenBank/DDBJ databases">
        <authorList>
            <person name="Hodson N. C."/>
            <person name="Mongue J. A."/>
            <person name="Jaron S. K."/>
        </authorList>
    </citation>
    <scope>NUCLEOTIDE SEQUENCE</scope>
</reference>
<feature type="chain" id="PRO_5035283969" description="Immunoglobulin subtype domain-containing protein" evidence="1">
    <location>
        <begin position="18"/>
        <end position="361"/>
    </location>
</feature>
<feature type="signal peptide" evidence="1">
    <location>
        <begin position="1"/>
        <end position="17"/>
    </location>
</feature>